<dbReference type="PROSITE" id="PS50093">
    <property type="entry name" value="PKD"/>
    <property type="match status" value="4"/>
</dbReference>
<reference evidence="3" key="1">
    <citation type="submission" date="2022-10" db="EMBL/GenBank/DDBJ databases">
        <title>The WGS of Solirubrobacter sp. CPCC 204708.</title>
        <authorList>
            <person name="Jiang Z."/>
        </authorList>
    </citation>
    <scope>NUCLEOTIDE SEQUENCE</scope>
    <source>
        <strain evidence="3">CPCC 204708</strain>
    </source>
</reference>
<evidence type="ECO:0000313" key="4">
    <source>
        <dbReference type="Proteomes" id="UP001147700"/>
    </source>
</evidence>
<dbReference type="InterPro" id="IPR013320">
    <property type="entry name" value="ConA-like_dom_sf"/>
</dbReference>
<proteinExistence type="predicted"/>
<dbReference type="Pfam" id="PF06283">
    <property type="entry name" value="ThuA"/>
    <property type="match status" value="1"/>
</dbReference>
<comment type="caution">
    <text evidence="3">The sequence shown here is derived from an EMBL/GenBank/DDBJ whole genome shotgun (WGS) entry which is preliminary data.</text>
</comment>
<dbReference type="SUPFAM" id="SSF49299">
    <property type="entry name" value="PKD domain"/>
    <property type="match status" value="4"/>
</dbReference>
<dbReference type="SUPFAM" id="SSF49503">
    <property type="entry name" value="Cupredoxins"/>
    <property type="match status" value="1"/>
</dbReference>
<dbReference type="Proteomes" id="UP001147700">
    <property type="component" value="Unassembled WGS sequence"/>
</dbReference>
<dbReference type="InterPro" id="IPR013783">
    <property type="entry name" value="Ig-like_fold"/>
</dbReference>
<accession>A0ABT4RJA9</accession>
<dbReference type="Gene3D" id="2.120.10.30">
    <property type="entry name" value="TolB, C-terminal domain"/>
    <property type="match status" value="1"/>
</dbReference>
<feature type="domain" description="PKD" evidence="2">
    <location>
        <begin position="2274"/>
        <end position="2348"/>
    </location>
</feature>
<organism evidence="3 4">
    <name type="scientific">Solirubrobacter deserti</name>
    <dbReference type="NCBI Taxonomy" id="2282478"/>
    <lineage>
        <taxon>Bacteria</taxon>
        <taxon>Bacillati</taxon>
        <taxon>Actinomycetota</taxon>
        <taxon>Thermoleophilia</taxon>
        <taxon>Solirubrobacterales</taxon>
        <taxon>Solirubrobacteraceae</taxon>
        <taxon>Solirubrobacter</taxon>
    </lineage>
</organism>
<dbReference type="InterPro" id="IPR022409">
    <property type="entry name" value="PKD/Chitinase_dom"/>
</dbReference>
<feature type="region of interest" description="Disordered" evidence="1">
    <location>
        <begin position="473"/>
        <end position="496"/>
    </location>
</feature>
<dbReference type="InterPro" id="IPR035986">
    <property type="entry name" value="PKD_dom_sf"/>
</dbReference>
<dbReference type="SUPFAM" id="SSF49899">
    <property type="entry name" value="Concanavalin A-like lectins/glucanases"/>
    <property type="match status" value="1"/>
</dbReference>
<feature type="region of interest" description="Disordered" evidence="1">
    <location>
        <begin position="1527"/>
        <end position="1556"/>
    </location>
</feature>
<dbReference type="RefSeq" id="WP_202955322.1">
    <property type="nucleotide sequence ID" value="NZ_JAPCID010000017.1"/>
</dbReference>
<feature type="domain" description="PKD" evidence="2">
    <location>
        <begin position="2170"/>
        <end position="2254"/>
    </location>
</feature>
<sequence>MIHRGHLGVPGRRAVLWCATLAALLATMLLPALAGAQESKRVLLYTGTTGFRHTDAIDNGRQPVQNAIQAAGYTVDWENCVGNGGAANNCDNPDKNPRIFTDENLAKYDAIVLLNSSAGPPGPLWSDAQKAAIIKYVQNGGGIAGVHNATDMGTTVETWDWWDGNNGNSVVGATMRGHAITDRNNVGQIQVADKNHLATRDLPDTYGFGDEHYNFRRNVRGSHHVLTTIDESTYTPGGNGMGQDHPLTWCKLYDGDAINDNTTIPGSNPPQPNLKAYNDGRTWVTSMGHFGASYTENGGNNNLIKTIVGGVRWVAGEGKKSDCAGTVWSSYTREVVVADANNPIGIDVAKDGKVYWSEIGNPIGMESTGYIKMHDPTKPANNKTTVASIPTRADHGNSEDGVLGMALQPGFDLSDPNKRHLFVYYSPRNAAWPTSGNAMVVGYNQISRFTLTEDGTAVVPGSERKILEVPKAKISGSPAGFPGGPSDSGPGHVGGAGMDFDSAGNLYLGIGDDVSPNAGGHDRYAPMDFRAKERWDARKTSQNSADLRGKIIRIAPKLGDIPVDATPGVDTTYGIPTGNLFPVGTAKARPEIYAMGFRQPFTLHTDPKNPGIVGTGEYCHDNGTPNATRSPAGTCEWNLLNKAGNHGWPLCVGDNSAANSMFKWNYATSTSTGERYDCNGSTVSSDIRWAPTGQTPVEPTFDGLDTLPGPVEKATVWKNYPGTQPAAFGNLASGGMQPVAGPIYRYDAATAGQGAFPAYYDGSWFINNRGDSGFWKEVKMRADNNQMLRVQDWLPWNGGVNPNNANSGFVIGTQFGPDGNLYMARYSVGCCRSETNAAQQNQIVKISFNVQDECLTDTNAPNTSATVTGQAYPDRPNTYVNSAKLRLAATDSGCAGVKNIEYREVGASEWQPYSNEVTFEEGKTYNIEFRATDRKDNVATVKTTTFEILKINDTTAPVVTAATAGNKDQRDFFVGSATLTLTATDNEVGGSGVQTVEYRTNGGAWTAYTAPVAFNAAGNYTVDYRATDKVNNTSEVKSATFRILAGAGCTPGRSDEFDGSALSSQWLRHTRNGGTPETGAFAPTLANGKLTLPTHNFELDSNSTTTAVGPVNFIGQDLASLGTNWTVETQLTVQFTGGWQHTGLIVHNGDNNFFRATITHDLNQGRSFVEQSKDNPSSTEGARVQAGGSVGIVTDQSQPVTIRMRYMRVDGSNTVQAHYRVIAPASAANPDWVAFPGAATFNDLNPTSGARRDAAGSRIGIIAGGNFPGTAGTHPYNGTPANVVVDYFRVSPDPVTCETAAPVTTATLDPAAPATGDTYDRAVKVNFSAADSGASASGVEKTEYRLITNGVAGQWTTKENSGSENPFANQLTVSSSGTNVVEFRSTDKAANTEETKSVTFKVQLPVCDRSDEFDGTEILPRWIRHTRNGGTPTTGPLAPTVSDGQLHLPTNDLEIDNSTNPTSFGPINFLGQDLPSLGTDWSVETQFTAQYRGGWQNIGLAVWNGDNNFIRSTLTHSLSNSSIYVESSKDNPAASNGTPSPEGVRATAGGNRNILATNTGPVTIKMRFRRVDGANTIQAHYQVVAPASAANADWVAFPGNASFWDLNPANGPRRDATGSRIGLIAQDNWPAGGTFPSNGQPAIAHVDYFRVTPDNCPTGADTTAPTTTATAAPAAPNGSAGWYTSDVNVTLAGNDGANGSGIERTEYKVNGGAFAPYTAPIALTTTGTHTIEFRSIDKNNNTEATKTATYKVDKAAPTSTATLQPATTPSTGPVTLTLAGEDQAAGSGLAKLEFQVNNASVFGALTASAEWVTYDAANKPTFSAPGLYSVDYRATDAAGNVEAAKTIAFTITAPNNDKTAPVTSQSLDPAQPGAGKTYSGPVTVKFSALDPLPAGPAGKTVAVTAAGDRWAPDAISLVSGDTVRWDFPADGHFPHDVWLVAPGGDWANPTKESEWVNPGGPSVTKTLNTVGTYTFICKVHAFPDPNEGRWIGMVGTATVTAAPAGEQPSGVDYTEYRVKTGETQGDWVRANNTGTANPFASQVTVEAEGQHTVEFRSVDKAGNAETAKSVAFGIDIPEPGTPVIEAFADPTSGKAPLVSRFSASGYDPDGGELSYKWEFTDGPTVLGPIVTRTFTQAGTYTVKVTATDDEGDKSSKELTVTVSGTGGNPPTVDATADRTTAVAPALVAFTATGTGEGLRYSWEFGDGERSVNPTPEHVYLEPGDYTARVTVTDKYGATATKTVTIKITAPAANLAPAWTTDGTPVGHVGFNGDPMQVQFTAEAKDPNKDTVSYEWDFDDDSAKSTKQSPVHTYTQPGTYDVTVKVTDGKGGELTKTIQVTVARKANTLPEVTIEADPKQGPGPLTVRFSSQISDADGDGWKSAWNFGDGSGSAEDHPTHVYNAPGVYTATLTITDAQGGVTTKSVQITVTAVQGGGTQSAPKTNAAAPAPEQAAWFGVGEPVRTSVSAFAKSGLSVKVTATEAMSGTAKLVVTKKVAKALGLKSTTLASAKVSFTGAGSKAVKFTASKAVKRALAKAKGSVKVTLSVSLKASGEAAKNSSRSVTLTK</sequence>
<dbReference type="PANTHER" id="PTHR40469:SF2">
    <property type="entry name" value="GALACTOSE-BINDING DOMAIN-LIKE SUPERFAMILY PROTEIN"/>
    <property type="match status" value="1"/>
</dbReference>
<feature type="domain" description="PKD" evidence="2">
    <location>
        <begin position="2082"/>
        <end position="2162"/>
    </location>
</feature>
<dbReference type="InterPro" id="IPR000601">
    <property type="entry name" value="PKD_dom"/>
</dbReference>
<dbReference type="Gene3D" id="2.60.40.420">
    <property type="entry name" value="Cupredoxins - blue copper proteins"/>
    <property type="match status" value="1"/>
</dbReference>
<dbReference type="InterPro" id="IPR008972">
    <property type="entry name" value="Cupredoxin"/>
</dbReference>
<dbReference type="PANTHER" id="PTHR40469">
    <property type="entry name" value="SECRETED GLYCOSYL HYDROLASE"/>
    <property type="match status" value="1"/>
</dbReference>
<dbReference type="InterPro" id="IPR058094">
    <property type="entry name" value="Ig-like_OmpL47-like"/>
</dbReference>
<dbReference type="Gene3D" id="2.60.120.200">
    <property type="match status" value="2"/>
</dbReference>
<dbReference type="Gene3D" id="3.30.1920.20">
    <property type="match status" value="1"/>
</dbReference>
<evidence type="ECO:0000259" key="2">
    <source>
        <dbReference type="PROSITE" id="PS50093"/>
    </source>
</evidence>
<dbReference type="InterPro" id="IPR029010">
    <property type="entry name" value="ThuA-like"/>
</dbReference>
<dbReference type="InterPro" id="IPR012938">
    <property type="entry name" value="Glc/Sorbosone_DH"/>
</dbReference>
<name>A0ABT4RJA9_9ACTN</name>
<feature type="domain" description="PKD" evidence="2">
    <location>
        <begin position="2349"/>
        <end position="2436"/>
    </location>
</feature>
<dbReference type="CDD" id="cd00146">
    <property type="entry name" value="PKD"/>
    <property type="match status" value="4"/>
</dbReference>
<dbReference type="Pfam" id="PF18911">
    <property type="entry name" value="PKD_4"/>
    <property type="match status" value="4"/>
</dbReference>
<dbReference type="Gene3D" id="3.40.50.880">
    <property type="match status" value="1"/>
</dbReference>
<dbReference type="EMBL" id="JAPCID010000017">
    <property type="protein sequence ID" value="MDA0138641.1"/>
    <property type="molecule type" value="Genomic_DNA"/>
</dbReference>
<dbReference type="SUPFAM" id="SSF52317">
    <property type="entry name" value="Class I glutamine amidotransferase-like"/>
    <property type="match status" value="1"/>
</dbReference>
<evidence type="ECO:0000256" key="1">
    <source>
        <dbReference type="SAM" id="MobiDB-lite"/>
    </source>
</evidence>
<dbReference type="Pfam" id="PF07995">
    <property type="entry name" value="GSDH"/>
    <property type="match status" value="1"/>
</dbReference>
<gene>
    <name evidence="3" type="ORF">OJ962_14150</name>
</gene>
<dbReference type="InterPro" id="IPR011042">
    <property type="entry name" value="6-blade_b-propeller_TolB-like"/>
</dbReference>
<protein>
    <submittedName>
        <fullName evidence="3">PKD domain-containing protein</fullName>
    </submittedName>
</protein>
<dbReference type="NCBIfam" id="NF047446">
    <property type="entry name" value="barrel_OmpL47"/>
    <property type="match status" value="5"/>
</dbReference>
<dbReference type="Gene3D" id="2.60.40.10">
    <property type="entry name" value="Immunoglobulins"/>
    <property type="match status" value="5"/>
</dbReference>
<feature type="compositionally biased region" description="Low complexity" evidence="1">
    <location>
        <begin position="475"/>
        <end position="490"/>
    </location>
</feature>
<dbReference type="InterPro" id="IPR029062">
    <property type="entry name" value="Class_I_gatase-like"/>
</dbReference>
<evidence type="ECO:0000313" key="3">
    <source>
        <dbReference type="EMBL" id="MDA0138641.1"/>
    </source>
</evidence>
<keyword evidence="4" id="KW-1185">Reference proteome</keyword>
<dbReference type="SMART" id="SM00089">
    <property type="entry name" value="PKD"/>
    <property type="match status" value="5"/>
</dbReference>